<evidence type="ECO:0008006" key="6">
    <source>
        <dbReference type="Google" id="ProtNLM"/>
    </source>
</evidence>
<feature type="domain" description="AMP-dependent synthetase/ligase" evidence="2">
    <location>
        <begin position="119"/>
        <end position="443"/>
    </location>
</feature>
<evidence type="ECO:0000259" key="3">
    <source>
        <dbReference type="Pfam" id="PF13193"/>
    </source>
</evidence>
<organism evidence="4 5">
    <name type="scientific">Jatropha curcas</name>
    <name type="common">Barbados nut</name>
    <dbReference type="NCBI Taxonomy" id="180498"/>
    <lineage>
        <taxon>Eukaryota</taxon>
        <taxon>Viridiplantae</taxon>
        <taxon>Streptophyta</taxon>
        <taxon>Embryophyta</taxon>
        <taxon>Tracheophyta</taxon>
        <taxon>Spermatophyta</taxon>
        <taxon>Magnoliopsida</taxon>
        <taxon>eudicotyledons</taxon>
        <taxon>Gunneridae</taxon>
        <taxon>Pentapetalae</taxon>
        <taxon>rosids</taxon>
        <taxon>fabids</taxon>
        <taxon>Malpighiales</taxon>
        <taxon>Euphorbiaceae</taxon>
        <taxon>Crotonoideae</taxon>
        <taxon>Jatropheae</taxon>
        <taxon>Jatropha</taxon>
    </lineage>
</organism>
<keyword evidence="1" id="KW-0472">Membrane</keyword>
<dbReference type="Proteomes" id="UP000027138">
    <property type="component" value="Unassembled WGS sequence"/>
</dbReference>
<dbReference type="GO" id="GO:0043041">
    <property type="term" value="P:amino acid activation for nonribosomal peptide biosynthetic process"/>
    <property type="evidence" value="ECO:0007669"/>
    <property type="project" value="TreeGrafter"/>
</dbReference>
<dbReference type="PANTHER" id="PTHR44394:SF1">
    <property type="entry name" value="BETA-ALANINE-ACTIVATING ENZYME"/>
    <property type="match status" value="1"/>
</dbReference>
<dbReference type="CDD" id="cd05930">
    <property type="entry name" value="A_NRPS"/>
    <property type="match status" value="1"/>
</dbReference>
<reference evidence="4 5" key="1">
    <citation type="journal article" date="2014" name="PLoS ONE">
        <title>Global Analysis of Gene Expression Profiles in Physic Nut (Jatropha curcas L.) Seedlings Exposed to Salt Stress.</title>
        <authorList>
            <person name="Zhang L."/>
            <person name="Zhang C."/>
            <person name="Wu P."/>
            <person name="Chen Y."/>
            <person name="Li M."/>
            <person name="Jiang H."/>
            <person name="Wu G."/>
        </authorList>
    </citation>
    <scope>NUCLEOTIDE SEQUENCE [LARGE SCALE GENOMIC DNA]</scope>
    <source>
        <strain evidence="5">cv. GZQX0401</strain>
        <tissue evidence="4">Young leaves</tissue>
    </source>
</reference>
<feature type="transmembrane region" description="Helical" evidence="1">
    <location>
        <begin position="670"/>
        <end position="692"/>
    </location>
</feature>
<dbReference type="EMBL" id="KK914347">
    <property type="protein sequence ID" value="KDP39582.1"/>
    <property type="molecule type" value="Genomic_DNA"/>
</dbReference>
<gene>
    <name evidence="4" type="ORF">JCGZ_02602</name>
</gene>
<dbReference type="Pfam" id="PF13193">
    <property type="entry name" value="AMP-binding_C"/>
    <property type="match status" value="1"/>
</dbReference>
<sequence>MTSGNSNRKEQQQLHQQEKHCCISHEFLKAASKNPEKIAAILAASSDGDQRLIPAKLINSGSSVSSSPPVYEGDQCFTFADVLKSVDYLSSRLRSILDSNGNHDEQSIPEYKNVYRPKILGIYMPPSLEYIISVLSILRCGEAFLPLDPSWPKDRILSIVSSSAADVVITSESSFSKGGFSELHEWNWLVECGCCPVLSFSLEESFEEFVGPLHLAWPCEKEKRRLFCYLMYTSGSTGKPKGVCGTEEGLLNRFLWMQELYPLDGEEMLLFKTSISFIDHLQEFLGAMLGMCTLVIPPFNQLRKDPFSVVNFLQGYHINRLIAVPSLMRAILPALQSLSKMKIQDSLKLLVLSGEVFPLSLWDLLSNLLPRTSILNLYGSTEVSGDCTYFDCKRLPAILETEALTSVPIGVPISNCDVLLIGETDTPIQGEICVGGLCVCSGYSSKSAIMPFDSVKMHKNFVCNCLVDDCGSQVYYRTGDFAQRLQCGDLVFLGRTDRSIKVNGQRIALEEIEDTLRGHPDVVDAAVISFDGPDKLLLLKAFLLLKDKDKSGDSVRSSIRSWMVGKVPLVMIPNHFVFTELLPISSSGKVDYALLETSAFSTTHVQDKTGNTKISHHLHSIKKAFSDALMVEDVSGDDDFFMMGGSSITAAQIMNPTTKMSERILVGNQIWKHIVQICLLLFIQQFLILVIYHRSGY</sequence>
<keyword evidence="1" id="KW-1133">Transmembrane helix</keyword>
<dbReference type="Gene3D" id="3.30.300.30">
    <property type="match status" value="1"/>
</dbReference>
<dbReference type="PANTHER" id="PTHR44394">
    <property type="entry name" value="BETA-ALANINE-ACTIVATING ENZYME"/>
    <property type="match status" value="1"/>
</dbReference>
<dbReference type="InterPro" id="IPR036736">
    <property type="entry name" value="ACP-like_sf"/>
</dbReference>
<keyword evidence="1" id="KW-0812">Transmembrane</keyword>
<evidence type="ECO:0000313" key="4">
    <source>
        <dbReference type="EMBL" id="KDP39582.1"/>
    </source>
</evidence>
<proteinExistence type="predicted"/>
<dbReference type="Gene3D" id="3.40.50.12780">
    <property type="entry name" value="N-terminal domain of ligase-like"/>
    <property type="match status" value="1"/>
</dbReference>
<dbReference type="InterPro" id="IPR000873">
    <property type="entry name" value="AMP-dep_synth/lig_dom"/>
</dbReference>
<dbReference type="PROSITE" id="PS00455">
    <property type="entry name" value="AMP_BINDING"/>
    <property type="match status" value="1"/>
</dbReference>
<name>A0A067KTU5_JATCU</name>
<keyword evidence="5" id="KW-1185">Reference proteome</keyword>
<accession>A0A067KTU5</accession>
<dbReference type="SUPFAM" id="SSF56801">
    <property type="entry name" value="Acetyl-CoA synthetase-like"/>
    <property type="match status" value="1"/>
</dbReference>
<dbReference type="InterPro" id="IPR042099">
    <property type="entry name" value="ANL_N_sf"/>
</dbReference>
<dbReference type="InterPro" id="IPR052091">
    <property type="entry name" value="Beta-ala_Activ/Resist"/>
</dbReference>
<dbReference type="AlphaFoldDB" id="A0A067KTU5"/>
<dbReference type="InterPro" id="IPR020845">
    <property type="entry name" value="AMP-binding_CS"/>
</dbReference>
<feature type="domain" description="AMP-binding enzyme C-terminal" evidence="3">
    <location>
        <begin position="511"/>
        <end position="589"/>
    </location>
</feature>
<dbReference type="STRING" id="180498.A0A067KTU5"/>
<dbReference type="Gene3D" id="1.10.1200.10">
    <property type="entry name" value="ACP-like"/>
    <property type="match status" value="1"/>
</dbReference>
<protein>
    <recommendedName>
        <fullName evidence="6">4-coumarate--CoA ligase</fullName>
    </recommendedName>
</protein>
<evidence type="ECO:0000256" key="1">
    <source>
        <dbReference type="SAM" id="Phobius"/>
    </source>
</evidence>
<dbReference type="OrthoDB" id="408177at2759"/>
<dbReference type="InterPro" id="IPR045851">
    <property type="entry name" value="AMP-bd_C_sf"/>
</dbReference>
<evidence type="ECO:0000313" key="5">
    <source>
        <dbReference type="Proteomes" id="UP000027138"/>
    </source>
</evidence>
<evidence type="ECO:0000259" key="2">
    <source>
        <dbReference type="Pfam" id="PF00501"/>
    </source>
</evidence>
<dbReference type="InterPro" id="IPR025110">
    <property type="entry name" value="AMP-bd_C"/>
</dbReference>
<dbReference type="Pfam" id="PF00501">
    <property type="entry name" value="AMP-binding"/>
    <property type="match status" value="1"/>
</dbReference>